<evidence type="ECO:0000256" key="1">
    <source>
        <dbReference type="SAM" id="Phobius"/>
    </source>
</evidence>
<dbReference type="AlphaFoldDB" id="D4ZG95"/>
<keyword evidence="1" id="KW-1133">Transmembrane helix</keyword>
<dbReference type="HOGENOM" id="CLU_3011826_0_0_6"/>
<evidence type="ECO:0000313" key="2">
    <source>
        <dbReference type="EMBL" id="BAJ00694.1"/>
    </source>
</evidence>
<reference evidence="3" key="1">
    <citation type="journal article" date="2010" name="Mol. Biosyst.">
        <title>Complete genome sequence and comparative analysis of Shewanella violacea, a psychrophilic and piezophilic bacterium from deep sea floor sediments.</title>
        <authorList>
            <person name="Aono E."/>
            <person name="Baba T."/>
            <person name="Ara T."/>
            <person name="Nishi T."/>
            <person name="Nakamichi T."/>
            <person name="Inamoto E."/>
            <person name="Toyonaga H."/>
            <person name="Hasegawa M."/>
            <person name="Takai Y."/>
            <person name="Okumura Y."/>
            <person name="Baba M."/>
            <person name="Tomita M."/>
            <person name="Kato C."/>
            <person name="Oshima T."/>
            <person name="Nakasone K."/>
            <person name="Mori H."/>
        </authorList>
    </citation>
    <scope>NUCLEOTIDE SEQUENCE [LARGE SCALE GENOMIC DNA]</scope>
    <source>
        <strain evidence="3">JCM 10179 / CIP 106290 / LMG 19151 / DSS12</strain>
    </source>
</reference>
<keyword evidence="3" id="KW-1185">Reference proteome</keyword>
<proteinExistence type="predicted"/>
<dbReference type="EMBL" id="AP011177">
    <property type="protein sequence ID" value="BAJ00694.1"/>
    <property type="molecule type" value="Genomic_DNA"/>
</dbReference>
<organism evidence="2 3">
    <name type="scientific">Shewanella violacea (strain JCM 10179 / CIP 106290 / LMG 19151 / DSS12)</name>
    <dbReference type="NCBI Taxonomy" id="637905"/>
    <lineage>
        <taxon>Bacteria</taxon>
        <taxon>Pseudomonadati</taxon>
        <taxon>Pseudomonadota</taxon>
        <taxon>Gammaproteobacteria</taxon>
        <taxon>Alteromonadales</taxon>
        <taxon>Shewanellaceae</taxon>
        <taxon>Shewanella</taxon>
    </lineage>
</organism>
<keyword evidence="1" id="KW-0812">Transmembrane</keyword>
<keyword evidence="1" id="KW-0472">Membrane</keyword>
<evidence type="ECO:0000313" key="3">
    <source>
        <dbReference type="Proteomes" id="UP000002350"/>
    </source>
</evidence>
<name>D4ZG95_SHEVD</name>
<gene>
    <name evidence="2" type="ordered locus">SVI_0723</name>
</gene>
<sequence>MDRATVLFTLIPIGARAQVQLQPLVRQASYYLCVLNKNVTGVMIIPVTFYLWTVKS</sequence>
<protein>
    <submittedName>
        <fullName evidence="2">Uncharacterized protein</fullName>
    </submittedName>
</protein>
<dbReference type="KEGG" id="svo:SVI_0723"/>
<dbReference type="Proteomes" id="UP000002350">
    <property type="component" value="Chromosome"/>
</dbReference>
<feature type="transmembrane region" description="Helical" evidence="1">
    <location>
        <begin position="27"/>
        <end position="52"/>
    </location>
</feature>
<accession>D4ZG95</accession>